<feature type="domain" description="Exportin-T C-terminal" evidence="13">
    <location>
        <begin position="435"/>
        <end position="1023"/>
    </location>
</feature>
<dbReference type="InterPro" id="IPR016024">
    <property type="entry name" value="ARM-type_fold"/>
</dbReference>
<evidence type="ECO:0000313" key="15">
    <source>
        <dbReference type="Proteomes" id="UP001530400"/>
    </source>
</evidence>
<dbReference type="PANTHER" id="PTHR15952:SF11">
    <property type="entry name" value="EXPORTIN-T"/>
    <property type="match status" value="1"/>
</dbReference>
<keyword evidence="3 10" id="KW-0813">Transport</keyword>
<evidence type="ECO:0000256" key="1">
    <source>
        <dbReference type="ARBA" id="ARBA00004496"/>
    </source>
</evidence>
<evidence type="ECO:0000256" key="10">
    <source>
        <dbReference type="RuleBase" id="RU366037"/>
    </source>
</evidence>
<sequence length="1083" mass="119536">MEAYLTQLESIIQHAAAGSPEASQQLDVERSRSNCWNEACFELLRRRGWGTAAAQHDAITFYALTSLQRSSLFRSEGPSDNNWFNLRAQLRTLILATIAHVPALQSMPSFVATKVAVLLALLVREDYPTTWSSPFQDMSNSLSIQLGTNVTADTIHANNLGISMYLRFLDAISDEIVYPSTDADQDERSSAPMSAATAQHISHRRESVKDVLRGFLINQGNNELVQASKPLEQTDAAQIMGSLFQAISSNLDEANAEKLETAGRAAMTLTRYLSWVDIQLATNESLIKCLLFCLGLAAPGNVRTDGANDDDDAIDDEDDDTKPGTTLSVECANCLREIVTRGMDEKKKEELLINLGVIDALCSLTGLTGDRVQLDITNSGRTQIDAVIAAAELINAIGLEVLTCWEIDCAQKGSPSQAIMLFVTQSLELTLTCLNYDDVDVSGAVVEIISRVLVSVEKHQAYWNNIYGSNGETFCNKLIQRLLTILHERMKYPADFEFDYEDDIEAEEEMYRTQLRKLYQRIVRFKHQLVLEFMRQCFSALPQSLAAAATQDVEVALRFVHHYGEGRRPAPGANSALKDPPFREIIMALHLSNVSSHPHREVLLLYYDLSVRYAKILKEMPDLLSNLMGALSGSQGLQHSHPRVRSRCCYLLLRMVKSAGGKAMRSYVEVVVQGIQGLLFPSEETTVLPIEPNDALYLFETTGILLGSTGLDDDLQQRCATGVLTPHVQSIEQILQSPDLHRDVDTYAEQLAMSISAIAQLSKGWQGHPPPGVQNVLSASTDISLKVLLALSASPIVRNRTAVLLQRMILSLGQGILPKIPDFFQALLSNCTLEDDVLDISQLFNQLCIKFKENAVPAIDSSLLPFLQKVLALQLSETSVVPSGNSVAPPPHVVTEQLSVRKQAFSTLQHIATHNASAVLYSENNVGSIADILRLMNDGATVVPEPVMKKTCTMFFGELARAWAQEGCPAPVHVRNGFFDFIYEVFVPGMLHCVLDSSFNVKDANQYRVLAEFGVVLWLLKRSYRGNAEFNSRMTELVRSGKLNLTGSAANACLDLIANGFQNASSEKEMDLCLKAWKEGKVQ</sequence>
<name>A0ABD3Q8Z9_9STRA</name>
<protein>
    <recommendedName>
        <fullName evidence="2 10">Exportin-T</fullName>
    </recommendedName>
    <alternativeName>
        <fullName evidence="8 10">Exportin(tRNA)</fullName>
    </alternativeName>
    <alternativeName>
        <fullName evidence="9 10">tRNA exportin</fullName>
    </alternativeName>
</protein>
<evidence type="ECO:0000256" key="9">
    <source>
        <dbReference type="ARBA" id="ARBA00032199"/>
    </source>
</evidence>
<dbReference type="InterPro" id="IPR040017">
    <property type="entry name" value="XPOT"/>
</dbReference>
<feature type="compositionally biased region" description="Acidic residues" evidence="11">
    <location>
        <begin position="307"/>
        <end position="320"/>
    </location>
</feature>
<evidence type="ECO:0000256" key="4">
    <source>
        <dbReference type="ARBA" id="ARBA00022490"/>
    </source>
</evidence>
<proteinExistence type="inferred from homology"/>
<evidence type="ECO:0000313" key="14">
    <source>
        <dbReference type="EMBL" id="KAL3794625.1"/>
    </source>
</evidence>
<evidence type="ECO:0000256" key="3">
    <source>
        <dbReference type="ARBA" id="ARBA00022448"/>
    </source>
</evidence>
<dbReference type="InterPro" id="IPR011989">
    <property type="entry name" value="ARM-like"/>
</dbReference>
<dbReference type="AlphaFoldDB" id="A0ABD3Q8Z9"/>
<feature type="domain" description="Exportin-1/Importin-beta-like" evidence="12">
    <location>
        <begin position="108"/>
        <end position="189"/>
    </location>
</feature>
<dbReference type="Pfam" id="PF08389">
    <property type="entry name" value="Xpo1"/>
    <property type="match status" value="1"/>
</dbReference>
<dbReference type="GO" id="GO:0005737">
    <property type="term" value="C:cytoplasm"/>
    <property type="evidence" value="ECO:0007669"/>
    <property type="project" value="UniProtKB-SubCell"/>
</dbReference>
<keyword evidence="15" id="KW-1185">Reference proteome</keyword>
<keyword evidence="6 10" id="KW-0694">RNA-binding</keyword>
<evidence type="ECO:0000256" key="5">
    <source>
        <dbReference type="ARBA" id="ARBA00022555"/>
    </source>
</evidence>
<organism evidence="14 15">
    <name type="scientific">Cyclotella atomus</name>
    <dbReference type="NCBI Taxonomy" id="382360"/>
    <lineage>
        <taxon>Eukaryota</taxon>
        <taxon>Sar</taxon>
        <taxon>Stramenopiles</taxon>
        <taxon>Ochrophyta</taxon>
        <taxon>Bacillariophyta</taxon>
        <taxon>Coscinodiscophyceae</taxon>
        <taxon>Thalassiosirophycidae</taxon>
        <taxon>Stephanodiscales</taxon>
        <taxon>Stephanodiscaceae</taxon>
        <taxon>Cyclotella</taxon>
    </lineage>
</organism>
<evidence type="ECO:0000259" key="12">
    <source>
        <dbReference type="Pfam" id="PF08389"/>
    </source>
</evidence>
<comment type="similarity">
    <text evidence="10">Belongs to the exportin family.</text>
</comment>
<comment type="caution">
    <text evidence="14">The sequence shown here is derived from an EMBL/GenBank/DDBJ whole genome shotgun (WGS) entry which is preliminary data.</text>
</comment>
<dbReference type="InterPro" id="IPR013598">
    <property type="entry name" value="Exportin-1/Importin-b-like"/>
</dbReference>
<evidence type="ECO:0000256" key="7">
    <source>
        <dbReference type="ARBA" id="ARBA00023242"/>
    </source>
</evidence>
<reference evidence="14 15" key="1">
    <citation type="submission" date="2024-10" db="EMBL/GenBank/DDBJ databases">
        <title>Updated reference genomes for cyclostephanoid diatoms.</title>
        <authorList>
            <person name="Roberts W.R."/>
            <person name="Alverson A.J."/>
        </authorList>
    </citation>
    <scope>NUCLEOTIDE SEQUENCE [LARGE SCALE GENOMIC DNA]</scope>
    <source>
        <strain evidence="14 15">AJA010-31</strain>
    </source>
</reference>
<accession>A0ABD3Q8Z9</accession>
<dbReference type="InterPro" id="IPR045546">
    <property type="entry name" value="Exportin-T_C"/>
</dbReference>
<dbReference type="SUPFAM" id="SSF48371">
    <property type="entry name" value="ARM repeat"/>
    <property type="match status" value="1"/>
</dbReference>
<dbReference type="Proteomes" id="UP001530400">
    <property type="component" value="Unassembled WGS sequence"/>
</dbReference>
<dbReference type="Pfam" id="PF19282">
    <property type="entry name" value="Exportin-T"/>
    <property type="match status" value="1"/>
</dbReference>
<evidence type="ECO:0000256" key="2">
    <source>
        <dbReference type="ARBA" id="ARBA00018928"/>
    </source>
</evidence>
<evidence type="ECO:0000256" key="8">
    <source>
        <dbReference type="ARBA" id="ARBA00029784"/>
    </source>
</evidence>
<comment type="subcellular location">
    <subcellularLocation>
        <location evidence="1 10">Cytoplasm</location>
    </subcellularLocation>
    <subcellularLocation>
        <location evidence="10">Nucleus</location>
    </subcellularLocation>
    <text evidence="10">Shuttles between the nucleus and the cytoplasm.</text>
</comment>
<keyword evidence="5 10" id="KW-0820">tRNA-binding</keyword>
<keyword evidence="7 10" id="KW-0539">Nucleus</keyword>
<keyword evidence="4 10" id="KW-0963">Cytoplasm</keyword>
<dbReference type="Gene3D" id="1.25.10.10">
    <property type="entry name" value="Leucine-rich Repeat Variant"/>
    <property type="match status" value="1"/>
</dbReference>
<evidence type="ECO:0000259" key="13">
    <source>
        <dbReference type="Pfam" id="PF19282"/>
    </source>
</evidence>
<dbReference type="PANTHER" id="PTHR15952">
    <property type="entry name" value="EXPORTIN-T/LOS1"/>
    <property type="match status" value="1"/>
</dbReference>
<evidence type="ECO:0000256" key="6">
    <source>
        <dbReference type="ARBA" id="ARBA00022884"/>
    </source>
</evidence>
<dbReference type="EMBL" id="JALLPJ020000346">
    <property type="protein sequence ID" value="KAL3794625.1"/>
    <property type="molecule type" value="Genomic_DNA"/>
</dbReference>
<feature type="region of interest" description="Disordered" evidence="11">
    <location>
        <begin position="305"/>
        <end position="324"/>
    </location>
</feature>
<dbReference type="GO" id="GO:0005634">
    <property type="term" value="C:nucleus"/>
    <property type="evidence" value="ECO:0007669"/>
    <property type="project" value="UniProtKB-SubCell"/>
</dbReference>
<evidence type="ECO:0000256" key="11">
    <source>
        <dbReference type="SAM" id="MobiDB-lite"/>
    </source>
</evidence>
<gene>
    <name evidence="14" type="ORF">ACHAWO_007491</name>
</gene>
<dbReference type="GO" id="GO:0071528">
    <property type="term" value="P:tRNA re-export from nucleus"/>
    <property type="evidence" value="ECO:0007669"/>
    <property type="project" value="UniProtKB-UniRule"/>
</dbReference>
<dbReference type="GO" id="GO:0000049">
    <property type="term" value="F:tRNA binding"/>
    <property type="evidence" value="ECO:0007669"/>
    <property type="project" value="UniProtKB-UniRule"/>
</dbReference>
<comment type="function">
    <text evidence="10">tRNA nucleus export receptor which facilitates tRNA translocation across the nuclear pore complex.</text>
</comment>